<gene>
    <name evidence="2" type="ORF">AsAng_0063320</name>
</gene>
<evidence type="ECO:0008006" key="4">
    <source>
        <dbReference type="Google" id="ProtNLM"/>
    </source>
</evidence>
<organism evidence="2 3">
    <name type="scientific">Aureispira anguillae</name>
    <dbReference type="NCBI Taxonomy" id="2864201"/>
    <lineage>
        <taxon>Bacteria</taxon>
        <taxon>Pseudomonadati</taxon>
        <taxon>Bacteroidota</taxon>
        <taxon>Saprospiria</taxon>
        <taxon>Saprospirales</taxon>
        <taxon>Saprospiraceae</taxon>
        <taxon>Aureispira</taxon>
    </lineage>
</organism>
<reference evidence="2" key="1">
    <citation type="submission" date="2022-09" db="EMBL/GenBank/DDBJ databases">
        <title>Aureispira anguillicida sp. nov., isolated from Leptocephalus of Japanese eel Anguilla japonica.</title>
        <authorList>
            <person name="Yuasa K."/>
            <person name="Mekata T."/>
            <person name="Ikunari K."/>
        </authorList>
    </citation>
    <scope>NUCLEOTIDE SEQUENCE</scope>
    <source>
        <strain evidence="2">EL160426</strain>
    </source>
</reference>
<feature type="signal peptide" evidence="1">
    <location>
        <begin position="1"/>
        <end position="21"/>
    </location>
</feature>
<dbReference type="Proteomes" id="UP001060919">
    <property type="component" value="Chromosome"/>
</dbReference>
<name>A0A915YLY2_9BACT</name>
<keyword evidence="1" id="KW-0732">Signal</keyword>
<keyword evidence="3" id="KW-1185">Reference proteome</keyword>
<evidence type="ECO:0000313" key="2">
    <source>
        <dbReference type="EMBL" id="BDS15548.1"/>
    </source>
</evidence>
<evidence type="ECO:0000313" key="3">
    <source>
        <dbReference type="Proteomes" id="UP001060919"/>
    </source>
</evidence>
<dbReference type="EMBL" id="AP026867">
    <property type="protein sequence ID" value="BDS15548.1"/>
    <property type="molecule type" value="Genomic_DNA"/>
</dbReference>
<accession>A0A915YLY2</accession>
<proteinExistence type="predicted"/>
<dbReference type="KEGG" id="aup:AsAng_0063320"/>
<sequence>MVQLFFITALSLLTLLLPAQKNNELVTMLEEIKPVYVETQKDKNQNLLNTIQIVLDKKNNQIHFKTPHVIEGVNITVKERGEKVVVKQNNMTINKSYSITFPAQAGVNKYTVILQKENHLLVERLDKDWM</sequence>
<protein>
    <recommendedName>
        <fullName evidence="4">DUF3244 domain-containing protein</fullName>
    </recommendedName>
</protein>
<dbReference type="AlphaFoldDB" id="A0A915YLY2"/>
<feature type="chain" id="PRO_5037747637" description="DUF3244 domain-containing protein" evidence="1">
    <location>
        <begin position="22"/>
        <end position="130"/>
    </location>
</feature>
<evidence type="ECO:0000256" key="1">
    <source>
        <dbReference type="SAM" id="SignalP"/>
    </source>
</evidence>
<dbReference type="RefSeq" id="WP_264790691.1">
    <property type="nucleotide sequence ID" value="NZ_AP026867.1"/>
</dbReference>